<dbReference type="GO" id="GO:0016787">
    <property type="term" value="F:hydrolase activity"/>
    <property type="evidence" value="ECO:0007669"/>
    <property type="project" value="UniProtKB-KW"/>
</dbReference>
<dbReference type="GO" id="GO:0005524">
    <property type="term" value="F:ATP binding"/>
    <property type="evidence" value="ECO:0007669"/>
    <property type="project" value="UniProtKB-KW"/>
</dbReference>
<dbReference type="PROSITE" id="PS51192">
    <property type="entry name" value="HELICASE_ATP_BIND_1"/>
    <property type="match status" value="1"/>
</dbReference>
<evidence type="ECO:0000256" key="2">
    <source>
        <dbReference type="ARBA" id="ARBA00022801"/>
    </source>
</evidence>
<dbReference type="PANTHER" id="PTHR47959">
    <property type="entry name" value="ATP-DEPENDENT RNA HELICASE RHLE-RELATED"/>
    <property type="match status" value="1"/>
</dbReference>
<dbReference type="Pfam" id="PF00270">
    <property type="entry name" value="DEAD"/>
    <property type="match status" value="1"/>
</dbReference>
<dbReference type="GO" id="GO:0005829">
    <property type="term" value="C:cytosol"/>
    <property type="evidence" value="ECO:0007669"/>
    <property type="project" value="TreeGrafter"/>
</dbReference>
<dbReference type="PANTHER" id="PTHR47959:SF1">
    <property type="entry name" value="ATP-DEPENDENT RNA HELICASE DBPA"/>
    <property type="match status" value="1"/>
</dbReference>
<dbReference type="EMBL" id="CP033897">
    <property type="protein sequence ID" value="AZA10889.1"/>
    <property type="molecule type" value="Genomic_DNA"/>
</dbReference>
<dbReference type="GO" id="GO:0003676">
    <property type="term" value="F:nucleic acid binding"/>
    <property type="evidence" value="ECO:0007669"/>
    <property type="project" value="InterPro"/>
</dbReference>
<keyword evidence="4 6" id="KW-0067">ATP-binding</keyword>
<keyword evidence="3 6" id="KW-0347">Helicase</keyword>
<dbReference type="KEGG" id="cgk:CGERO_02825"/>
<dbReference type="PROSITE" id="PS51194">
    <property type="entry name" value="HELICASE_CTER"/>
    <property type="match status" value="1"/>
</dbReference>
<evidence type="ECO:0000256" key="4">
    <source>
        <dbReference type="ARBA" id="ARBA00022840"/>
    </source>
</evidence>
<dbReference type="Gene3D" id="3.40.50.300">
    <property type="entry name" value="P-loop containing nucleotide triphosphate hydrolases"/>
    <property type="match status" value="2"/>
</dbReference>
<keyword evidence="1 6" id="KW-0547">Nucleotide-binding</keyword>
<accession>A0A3G6IYN6</accession>
<reference evidence="10 11" key="1">
    <citation type="submission" date="2018-11" db="EMBL/GenBank/DDBJ databases">
        <authorList>
            <person name="Kleinhagauer T."/>
            <person name="Glaeser S.P."/>
            <person name="Spergser J."/>
            <person name="Ruckert C."/>
            <person name="Kaempfer P."/>
            <person name="Busse H.-J."/>
        </authorList>
    </citation>
    <scope>NUCLEOTIDE SEQUENCE [LARGE SCALE GENOMIC DNA]</scope>
    <source>
        <strain evidence="10 11">W8</strain>
    </source>
</reference>
<gene>
    <name evidence="10" type="primary">cshA</name>
    <name evidence="10" type="ORF">CGERO_02825</name>
</gene>
<dbReference type="PROSITE" id="PS00039">
    <property type="entry name" value="DEAD_ATP_HELICASE"/>
    <property type="match status" value="1"/>
</dbReference>
<name>A0A3G6IYN6_9CORY</name>
<evidence type="ECO:0000256" key="1">
    <source>
        <dbReference type="ARBA" id="ARBA00022741"/>
    </source>
</evidence>
<dbReference type="InterPro" id="IPR027417">
    <property type="entry name" value="P-loop_NTPase"/>
</dbReference>
<protein>
    <submittedName>
        <fullName evidence="10">DEAD-box ATP-dependent RNA helicase CshA</fullName>
        <ecNumber evidence="10">3.6.4.13</ecNumber>
    </submittedName>
</protein>
<dbReference type="InterPro" id="IPR050079">
    <property type="entry name" value="DEAD_box_RNA_helicase"/>
</dbReference>
<dbReference type="AlphaFoldDB" id="A0A3G6IYN6"/>
<dbReference type="InterPro" id="IPR001650">
    <property type="entry name" value="Helicase_C-like"/>
</dbReference>
<feature type="domain" description="Helicase ATP-binding" evidence="8">
    <location>
        <begin position="162"/>
        <end position="338"/>
    </location>
</feature>
<keyword evidence="2 6" id="KW-0378">Hydrolase</keyword>
<dbReference type="Proteomes" id="UP000271587">
    <property type="component" value="Chromosome"/>
</dbReference>
<evidence type="ECO:0000259" key="9">
    <source>
        <dbReference type="PROSITE" id="PS51194"/>
    </source>
</evidence>
<evidence type="ECO:0000256" key="5">
    <source>
        <dbReference type="ARBA" id="ARBA00038437"/>
    </source>
</evidence>
<evidence type="ECO:0000313" key="11">
    <source>
        <dbReference type="Proteomes" id="UP000271587"/>
    </source>
</evidence>
<dbReference type="GO" id="GO:0003724">
    <property type="term" value="F:RNA helicase activity"/>
    <property type="evidence" value="ECO:0007669"/>
    <property type="project" value="UniProtKB-EC"/>
</dbReference>
<dbReference type="EC" id="3.6.4.13" evidence="10"/>
<feature type="compositionally biased region" description="Basic and acidic residues" evidence="7">
    <location>
        <begin position="562"/>
        <end position="571"/>
    </location>
</feature>
<evidence type="ECO:0000259" key="8">
    <source>
        <dbReference type="PROSITE" id="PS51192"/>
    </source>
</evidence>
<keyword evidence="11" id="KW-1185">Reference proteome</keyword>
<proteinExistence type="inferred from homology"/>
<feature type="region of interest" description="Disordered" evidence="7">
    <location>
        <begin position="1"/>
        <end position="26"/>
    </location>
</feature>
<comment type="similarity">
    <text evidence="5 6">Belongs to the DEAD box helicase family.</text>
</comment>
<feature type="compositionally biased region" description="Low complexity" evidence="7">
    <location>
        <begin position="539"/>
        <end position="550"/>
    </location>
</feature>
<dbReference type="Pfam" id="PF00271">
    <property type="entry name" value="Helicase_C"/>
    <property type="match status" value="1"/>
</dbReference>
<sequence>MVHAVSGIDENPRLGSDEADGTSARRTNLDVGNTCVAHQHPAPMLIREFQHAQFLPKRFGDTTDNGFLVFFRRDHEFTGRIAKTNLDIHAVVPLKLFTIAPHLEAQDVPSVIPNAIKPDSIGRVTAESQQPTFEELGVAAELCDALAAEGITRTFAIQELTLPIALDGRDLIGQARTGMGKTFGFGIPLLDRVFDAADVAELDGTPRALVVAPTRELASQVSDDLRRAAAFTPVRVCTIYGGRPFEEQIKALDNGVDVVVGTPGRLLDLHKRGNLDLSQVAILVLDEADEMLDLGFFPDIEKLLAALTHQHQTMLFSATMPGPVLTLARTFLNKPVHIRAEEVGAAQTHSSTKQVILQAHRMNKDDITARILQAKKRGKTIIFSRTKRSAAQLADNLSRRGFHVAGVHGDLGQGAREKSLRAFREGKVDILVATDVAARGIDIDDVTHVINYQTPDDPMTYVHRIGRTGRAGNSGTAVTLVGYDELLKWQAINDELGLDIPEPPQWFSTSPELFEALDIPESAQDSVGPATSPVGGGAEAMRGNGRNAAGDRGKRRGSRGKGKAEHDERSSRGPRSGRGGRGNTSGGRRGRRS</sequence>
<feature type="region of interest" description="Disordered" evidence="7">
    <location>
        <begin position="523"/>
        <end position="593"/>
    </location>
</feature>
<dbReference type="CDD" id="cd00268">
    <property type="entry name" value="DEADc"/>
    <property type="match status" value="1"/>
</dbReference>
<evidence type="ECO:0000256" key="6">
    <source>
        <dbReference type="RuleBase" id="RU000492"/>
    </source>
</evidence>
<evidence type="ECO:0000313" key="10">
    <source>
        <dbReference type="EMBL" id="AZA10889.1"/>
    </source>
</evidence>
<dbReference type="SUPFAM" id="SSF52540">
    <property type="entry name" value="P-loop containing nucleoside triphosphate hydrolases"/>
    <property type="match status" value="1"/>
</dbReference>
<feature type="compositionally biased region" description="Gly residues" evidence="7">
    <location>
        <begin position="576"/>
        <end position="587"/>
    </location>
</feature>
<dbReference type="InterPro" id="IPR044742">
    <property type="entry name" value="DEAD/DEAH_RhlB"/>
</dbReference>
<feature type="domain" description="Helicase C-terminal" evidence="9">
    <location>
        <begin position="366"/>
        <end position="511"/>
    </location>
</feature>
<dbReference type="SMART" id="SM00490">
    <property type="entry name" value="HELICc"/>
    <property type="match status" value="1"/>
</dbReference>
<dbReference type="InterPro" id="IPR000629">
    <property type="entry name" value="RNA-helicase_DEAD-box_CS"/>
</dbReference>
<organism evidence="10 11">
    <name type="scientific">Corynebacterium gerontici</name>
    <dbReference type="NCBI Taxonomy" id="2079234"/>
    <lineage>
        <taxon>Bacteria</taxon>
        <taxon>Bacillati</taxon>
        <taxon>Actinomycetota</taxon>
        <taxon>Actinomycetes</taxon>
        <taxon>Mycobacteriales</taxon>
        <taxon>Corynebacteriaceae</taxon>
        <taxon>Corynebacterium</taxon>
    </lineage>
</organism>
<dbReference type="CDD" id="cd18787">
    <property type="entry name" value="SF2_C_DEAD"/>
    <property type="match status" value="1"/>
</dbReference>
<evidence type="ECO:0000256" key="7">
    <source>
        <dbReference type="SAM" id="MobiDB-lite"/>
    </source>
</evidence>
<evidence type="ECO:0000256" key="3">
    <source>
        <dbReference type="ARBA" id="ARBA00022806"/>
    </source>
</evidence>
<dbReference type="InterPro" id="IPR011545">
    <property type="entry name" value="DEAD/DEAH_box_helicase_dom"/>
</dbReference>
<dbReference type="InterPro" id="IPR014001">
    <property type="entry name" value="Helicase_ATP-bd"/>
</dbReference>
<dbReference type="SMART" id="SM00487">
    <property type="entry name" value="DEXDc"/>
    <property type="match status" value="1"/>
</dbReference>